<dbReference type="InterPro" id="IPR000719">
    <property type="entry name" value="Prot_kinase_dom"/>
</dbReference>
<dbReference type="SMART" id="SM00220">
    <property type="entry name" value="S_TKc"/>
    <property type="match status" value="1"/>
</dbReference>
<name>A0A8A1ML42_AJECA</name>
<organism evidence="3 4">
    <name type="scientific">Ajellomyces capsulatus</name>
    <name type="common">Darling's disease fungus</name>
    <name type="synonym">Histoplasma capsulatum</name>
    <dbReference type="NCBI Taxonomy" id="5037"/>
    <lineage>
        <taxon>Eukaryota</taxon>
        <taxon>Fungi</taxon>
        <taxon>Dikarya</taxon>
        <taxon>Ascomycota</taxon>
        <taxon>Pezizomycotina</taxon>
        <taxon>Eurotiomycetes</taxon>
        <taxon>Eurotiomycetidae</taxon>
        <taxon>Onygenales</taxon>
        <taxon>Ajellomycetaceae</taxon>
        <taxon>Histoplasma</taxon>
    </lineage>
</organism>
<dbReference type="GO" id="GO:0004674">
    <property type="term" value="F:protein serine/threonine kinase activity"/>
    <property type="evidence" value="ECO:0007669"/>
    <property type="project" value="TreeGrafter"/>
</dbReference>
<feature type="domain" description="Protein kinase" evidence="2">
    <location>
        <begin position="1"/>
        <end position="380"/>
    </location>
</feature>
<proteinExistence type="predicted"/>
<dbReference type="Pfam" id="PF00069">
    <property type="entry name" value="Pkinase"/>
    <property type="match status" value="1"/>
</dbReference>
<accession>A0A8A1ML42</accession>
<dbReference type="AlphaFoldDB" id="A0A8A1ML42"/>
<dbReference type="SUPFAM" id="SSF56112">
    <property type="entry name" value="Protein kinase-like (PK-like)"/>
    <property type="match status" value="1"/>
</dbReference>
<dbReference type="GO" id="GO:0044773">
    <property type="term" value="P:mitotic DNA damage checkpoint signaling"/>
    <property type="evidence" value="ECO:0007669"/>
    <property type="project" value="TreeGrafter"/>
</dbReference>
<dbReference type="InterPro" id="IPR011009">
    <property type="entry name" value="Kinase-like_dom_sf"/>
</dbReference>
<dbReference type="GO" id="GO:0005524">
    <property type="term" value="F:ATP binding"/>
    <property type="evidence" value="ECO:0007669"/>
    <property type="project" value="InterPro"/>
</dbReference>
<dbReference type="Gene3D" id="1.10.510.10">
    <property type="entry name" value="Transferase(Phosphotransferase) domain 1"/>
    <property type="match status" value="1"/>
</dbReference>
<dbReference type="PANTHER" id="PTHR44167:SF24">
    <property type="entry name" value="SERINE_THREONINE-PROTEIN KINASE CHK2"/>
    <property type="match status" value="1"/>
</dbReference>
<dbReference type="EMBL" id="CP069116">
    <property type="protein sequence ID" value="QSS66569.1"/>
    <property type="molecule type" value="Genomic_DNA"/>
</dbReference>
<dbReference type="OrthoDB" id="4187293at2759"/>
<evidence type="ECO:0000256" key="1">
    <source>
        <dbReference type="SAM" id="MobiDB-lite"/>
    </source>
</evidence>
<keyword evidence="3" id="KW-0418">Kinase</keyword>
<feature type="region of interest" description="Disordered" evidence="1">
    <location>
        <begin position="409"/>
        <end position="446"/>
    </location>
</feature>
<sequence length="483" mass="54755">MPLLSAPGIFTYMRKRHFILTESPAMASTIESPALLTAPNIDQDPNIILIIEAEPRTHGAEALVLTHNRARYFPPDEFSQPGSREHTPSPEPEGSKTSWTKKYHHLCLTVDKPPKNAGRGFSFGSDKTVVQFYITFDEQGRLILKDESTHGTALSYDGWGGALRRRRFQWILFPEFTIQIHLPNFTLDIVQLKIRSCYLGYQRNLTKFLDNSRDAVLALAGLDVQSHRSGSNRSLNRPIFSGTTSYLFSPSSSCDFGLSKDIPLLKTNRGTRSYKPPEFFRVYQQRKLEKDPQKRASLLYDNKVDVWALGVVVLHHIVDLTDEELPWYEQITHIVKDMLQHRPDDPFIALLSKMLRMNPSTRPSSEDCFQEAIRTGMASLGDLKEDKNSNDDNTSGPITAEVLKPELVSPNAPTPIVSCTNRVPGAQRDPSPTRPSGHRTKHPRINQISLTNRPYYSMAMEILNELHLRGALIEIERNNQEIQ</sequence>
<evidence type="ECO:0000313" key="3">
    <source>
        <dbReference type="EMBL" id="QSS66569.1"/>
    </source>
</evidence>
<dbReference type="GO" id="GO:0005634">
    <property type="term" value="C:nucleus"/>
    <property type="evidence" value="ECO:0007669"/>
    <property type="project" value="TreeGrafter"/>
</dbReference>
<dbReference type="GO" id="GO:0005737">
    <property type="term" value="C:cytoplasm"/>
    <property type="evidence" value="ECO:0007669"/>
    <property type="project" value="TreeGrafter"/>
</dbReference>
<dbReference type="PANTHER" id="PTHR44167">
    <property type="entry name" value="OVARIAN-SPECIFIC SERINE/THREONINE-PROTEIN KINASE LOK-RELATED"/>
    <property type="match status" value="1"/>
</dbReference>
<reference evidence="3" key="1">
    <citation type="submission" date="2021-01" db="EMBL/GenBank/DDBJ databases">
        <title>Chromosome-level genome assembly of a human fungal pathogen reveals clustering of transcriptionally co-regulated genes.</title>
        <authorList>
            <person name="Voorhies M."/>
            <person name="Cohen S."/>
            <person name="Shea T.P."/>
            <person name="Petrus S."/>
            <person name="Munoz J.F."/>
            <person name="Poplawski S."/>
            <person name="Goldman W.E."/>
            <person name="Michael T."/>
            <person name="Cuomo C.A."/>
            <person name="Sil A."/>
            <person name="Beyhan S."/>
        </authorList>
    </citation>
    <scope>NUCLEOTIDE SEQUENCE</scope>
    <source>
        <strain evidence="3">WU24</strain>
    </source>
</reference>
<protein>
    <submittedName>
        <fullName evidence="3">Calcium/calmodulin-dependent protein kinase</fullName>
    </submittedName>
</protein>
<dbReference type="VEuPathDB" id="FungiDB:I7I51_02757"/>
<evidence type="ECO:0000259" key="2">
    <source>
        <dbReference type="PROSITE" id="PS50011"/>
    </source>
</evidence>
<dbReference type="PROSITE" id="PS50011">
    <property type="entry name" value="PROTEIN_KINASE_DOM"/>
    <property type="match status" value="1"/>
</dbReference>
<dbReference type="Proteomes" id="UP000663671">
    <property type="component" value="Chromosome 6"/>
</dbReference>
<gene>
    <name evidence="3" type="ORF">I7I51_02757</name>
</gene>
<feature type="region of interest" description="Disordered" evidence="1">
    <location>
        <begin position="74"/>
        <end position="98"/>
    </location>
</feature>
<evidence type="ECO:0000313" key="4">
    <source>
        <dbReference type="Proteomes" id="UP000663671"/>
    </source>
</evidence>
<keyword evidence="3" id="KW-0808">Transferase</keyword>